<proteinExistence type="predicted"/>
<keyword evidence="2" id="KW-0695">RNA-directed DNA polymerase</keyword>
<reference evidence="2" key="1">
    <citation type="journal article" date="2019" name="Sci. Rep.">
        <title>Draft genome of Tanacetum cinerariifolium, the natural source of mosquito coil.</title>
        <authorList>
            <person name="Yamashiro T."/>
            <person name="Shiraishi A."/>
            <person name="Satake H."/>
            <person name="Nakayama K."/>
        </authorList>
    </citation>
    <scope>NUCLEOTIDE SEQUENCE</scope>
</reference>
<comment type="caution">
    <text evidence="2">The sequence shown here is derived from an EMBL/GenBank/DDBJ whole genome shotgun (WGS) entry which is preliminary data.</text>
</comment>
<protein>
    <submittedName>
        <fullName evidence="2">Reverse transcriptase domain-containing protein</fullName>
    </submittedName>
</protein>
<feature type="region of interest" description="Disordered" evidence="1">
    <location>
        <begin position="73"/>
        <end position="98"/>
    </location>
</feature>
<accession>A0A6L2LV67</accession>
<dbReference type="EMBL" id="BKCJ010005214">
    <property type="protein sequence ID" value="GEU65508.1"/>
    <property type="molecule type" value="Genomic_DNA"/>
</dbReference>
<name>A0A6L2LV67_TANCI</name>
<dbReference type="GO" id="GO:0003964">
    <property type="term" value="F:RNA-directed DNA polymerase activity"/>
    <property type="evidence" value="ECO:0007669"/>
    <property type="project" value="UniProtKB-KW"/>
</dbReference>
<evidence type="ECO:0000313" key="2">
    <source>
        <dbReference type="EMBL" id="GEU65508.1"/>
    </source>
</evidence>
<dbReference type="AlphaFoldDB" id="A0A6L2LV67"/>
<evidence type="ECO:0000256" key="1">
    <source>
        <dbReference type="SAM" id="MobiDB-lite"/>
    </source>
</evidence>
<sequence length="250" mass="28815">MRECGFECNYVSYTTDISTYTMVMDVERGKEVHDEAVTNGFGSERDADLLKDKSGPELPPEFQRSWCVEGHVRVGPGLTPRGPERAKNRSDPREAQRNMGVYTPYTRKDDFTPLTKTPKEILSMESISFLEPPPLIRTPKKQNLNKFCDYHREKGYNTNDYYQLRKQIKEAVASRELAYLVKDICQNNQRNRTAGRNGVKVINMIRQEVKRKRSFEEKRSEEVHQKSCMNIALETSVSTSGQDSEDAGFR</sequence>
<feature type="compositionally biased region" description="Basic and acidic residues" evidence="1">
    <location>
        <begin position="82"/>
        <end position="96"/>
    </location>
</feature>
<organism evidence="2">
    <name type="scientific">Tanacetum cinerariifolium</name>
    <name type="common">Dalmatian daisy</name>
    <name type="synonym">Chrysanthemum cinerariifolium</name>
    <dbReference type="NCBI Taxonomy" id="118510"/>
    <lineage>
        <taxon>Eukaryota</taxon>
        <taxon>Viridiplantae</taxon>
        <taxon>Streptophyta</taxon>
        <taxon>Embryophyta</taxon>
        <taxon>Tracheophyta</taxon>
        <taxon>Spermatophyta</taxon>
        <taxon>Magnoliopsida</taxon>
        <taxon>eudicotyledons</taxon>
        <taxon>Gunneridae</taxon>
        <taxon>Pentapetalae</taxon>
        <taxon>asterids</taxon>
        <taxon>campanulids</taxon>
        <taxon>Asterales</taxon>
        <taxon>Asteraceae</taxon>
        <taxon>Asteroideae</taxon>
        <taxon>Anthemideae</taxon>
        <taxon>Anthemidinae</taxon>
        <taxon>Tanacetum</taxon>
    </lineage>
</organism>
<gene>
    <name evidence="2" type="ORF">Tci_037486</name>
</gene>
<keyword evidence="2" id="KW-0808">Transferase</keyword>
<keyword evidence="2" id="KW-0548">Nucleotidyltransferase</keyword>